<comment type="caution">
    <text evidence="2">The sequence shown here is derived from an EMBL/GenBank/DDBJ whole genome shotgun (WGS) entry which is preliminary data.</text>
</comment>
<feature type="domain" description="Reverse transcriptase Ty1/copia-type" evidence="1">
    <location>
        <begin position="132"/>
        <end position="242"/>
    </location>
</feature>
<dbReference type="InterPro" id="IPR013103">
    <property type="entry name" value="RVT_2"/>
</dbReference>
<organism evidence="2">
    <name type="scientific">Tanacetum cinerariifolium</name>
    <name type="common">Dalmatian daisy</name>
    <name type="synonym">Chrysanthemum cinerariifolium</name>
    <dbReference type="NCBI Taxonomy" id="118510"/>
    <lineage>
        <taxon>Eukaryota</taxon>
        <taxon>Viridiplantae</taxon>
        <taxon>Streptophyta</taxon>
        <taxon>Embryophyta</taxon>
        <taxon>Tracheophyta</taxon>
        <taxon>Spermatophyta</taxon>
        <taxon>Magnoliopsida</taxon>
        <taxon>eudicotyledons</taxon>
        <taxon>Gunneridae</taxon>
        <taxon>Pentapetalae</taxon>
        <taxon>asterids</taxon>
        <taxon>campanulids</taxon>
        <taxon>Asterales</taxon>
        <taxon>Asteraceae</taxon>
        <taxon>Asteroideae</taxon>
        <taxon>Anthemideae</taxon>
        <taxon>Anthemidinae</taxon>
        <taxon>Tanacetum</taxon>
    </lineage>
</organism>
<dbReference type="EMBL" id="BKCJ010004803">
    <property type="protein sequence ID" value="GEU63180.1"/>
    <property type="molecule type" value="Genomic_DNA"/>
</dbReference>
<dbReference type="AlphaFoldDB" id="A0A6L2LPP2"/>
<evidence type="ECO:0000259" key="1">
    <source>
        <dbReference type="Pfam" id="PF07727"/>
    </source>
</evidence>
<protein>
    <submittedName>
        <fullName evidence="2">Retrovirus-related Pol polyprotein from transposon TNT 1-94</fullName>
    </submittedName>
</protein>
<sequence length="376" mass="43445">MGKKHRINNALKVKLFDVIKDHDVPPIVSSSEEPIANEPTTPVVDNNFDEQIQKDVAELVIGDPSNLVSTRRRLNTDAKMYMYALTVSTIEPTNIKEDKLDHSWIKSMQDDLNQFKRLDAWELVKRPANKNDYGQQEGIYFVESFAPVAPLEVVRMFVAYAAYKNFTIYQMDVKTTFLNGPLKEEVFVNQPDDFVDPGFPNHVYHLKKASYGLKHVPKAWYDKLSSLLIDHHFTKGDKLVSLSSKKQDCTAMSTANVEYVSLSACCTQVIWMRMQLLDYGYRYIKIPIYYNSKSAIAISCNTVQHSHTKHINIRYHFIKEHVEQGTIELYFFETEYQLANLFTKALLNKRFEYLVHKIGMRCMTPTKLECLAKLSS</sequence>
<accession>A0A6L2LPP2</accession>
<gene>
    <name evidence="2" type="ORF">Tci_035158</name>
</gene>
<proteinExistence type="predicted"/>
<dbReference type="PANTHER" id="PTHR11439">
    <property type="entry name" value="GAG-POL-RELATED RETROTRANSPOSON"/>
    <property type="match status" value="1"/>
</dbReference>
<reference evidence="2" key="1">
    <citation type="journal article" date="2019" name="Sci. Rep.">
        <title>Draft genome of Tanacetum cinerariifolium, the natural source of mosquito coil.</title>
        <authorList>
            <person name="Yamashiro T."/>
            <person name="Shiraishi A."/>
            <person name="Satake H."/>
            <person name="Nakayama K."/>
        </authorList>
    </citation>
    <scope>NUCLEOTIDE SEQUENCE</scope>
</reference>
<dbReference type="Pfam" id="PF07727">
    <property type="entry name" value="RVT_2"/>
    <property type="match status" value="1"/>
</dbReference>
<name>A0A6L2LPP2_TANCI</name>
<dbReference type="CDD" id="cd09272">
    <property type="entry name" value="RNase_HI_RT_Ty1"/>
    <property type="match status" value="1"/>
</dbReference>
<dbReference type="PANTHER" id="PTHR11439:SF495">
    <property type="entry name" value="REVERSE TRANSCRIPTASE, RNA-DEPENDENT DNA POLYMERASE-RELATED"/>
    <property type="match status" value="1"/>
</dbReference>
<evidence type="ECO:0000313" key="2">
    <source>
        <dbReference type="EMBL" id="GEU63180.1"/>
    </source>
</evidence>